<comment type="caution">
    <text evidence="2">The sequence shown here is derived from an EMBL/GenBank/DDBJ whole genome shotgun (WGS) entry which is preliminary data.</text>
</comment>
<dbReference type="EMBL" id="JAHKSW010000006">
    <property type="protein sequence ID" value="KAG7331768.1"/>
    <property type="molecule type" value="Genomic_DNA"/>
</dbReference>
<dbReference type="Proteomes" id="UP000824219">
    <property type="component" value="Linkage Group LG06"/>
</dbReference>
<accession>A0A9D3P2K7</accession>
<gene>
    <name evidence="2" type="ORF">KOW79_005737</name>
</gene>
<dbReference type="AlphaFoldDB" id="A0A9D3P2K7"/>
<evidence type="ECO:0000256" key="1">
    <source>
        <dbReference type="SAM" id="MobiDB-lite"/>
    </source>
</evidence>
<keyword evidence="3" id="KW-1185">Reference proteome</keyword>
<sequence>MCFHLDTVFRVITFQREHQPARGERRDSEDGARDNRELNGNTNVSVASITPERLPMKESEHLGLGIKEWPLLIFWTPKLLLTTPSPACLSPPSRWC</sequence>
<reference evidence="2 3" key="1">
    <citation type="submission" date="2021-06" db="EMBL/GenBank/DDBJ databases">
        <title>Chromosome-level genome assembly of the red-tail catfish (Hemibagrus wyckioides).</title>
        <authorList>
            <person name="Shao F."/>
        </authorList>
    </citation>
    <scope>NUCLEOTIDE SEQUENCE [LARGE SCALE GENOMIC DNA]</scope>
    <source>
        <strain evidence="2">EC202008001</strain>
        <tissue evidence="2">Blood</tissue>
    </source>
</reference>
<feature type="region of interest" description="Disordered" evidence="1">
    <location>
        <begin position="18"/>
        <end position="45"/>
    </location>
</feature>
<name>A0A9D3P2K7_9TELE</name>
<protein>
    <submittedName>
        <fullName evidence="2">Uncharacterized protein</fullName>
    </submittedName>
</protein>
<proteinExistence type="predicted"/>
<organism evidence="2 3">
    <name type="scientific">Hemibagrus wyckioides</name>
    <dbReference type="NCBI Taxonomy" id="337641"/>
    <lineage>
        <taxon>Eukaryota</taxon>
        <taxon>Metazoa</taxon>
        <taxon>Chordata</taxon>
        <taxon>Craniata</taxon>
        <taxon>Vertebrata</taxon>
        <taxon>Euteleostomi</taxon>
        <taxon>Actinopterygii</taxon>
        <taxon>Neopterygii</taxon>
        <taxon>Teleostei</taxon>
        <taxon>Ostariophysi</taxon>
        <taxon>Siluriformes</taxon>
        <taxon>Bagridae</taxon>
        <taxon>Hemibagrus</taxon>
    </lineage>
</organism>
<feature type="compositionally biased region" description="Basic and acidic residues" evidence="1">
    <location>
        <begin position="18"/>
        <end position="37"/>
    </location>
</feature>
<evidence type="ECO:0000313" key="3">
    <source>
        <dbReference type="Proteomes" id="UP000824219"/>
    </source>
</evidence>
<evidence type="ECO:0000313" key="2">
    <source>
        <dbReference type="EMBL" id="KAG7331768.1"/>
    </source>
</evidence>